<feature type="domain" description="Insertion element IS150 protein InsJ-like helix-turn-helix" evidence="2">
    <location>
        <begin position="65"/>
        <end position="117"/>
    </location>
</feature>
<dbReference type="Gene3D" id="1.10.10.10">
    <property type="entry name" value="Winged helix-like DNA-binding domain superfamily/Winged helix DNA-binding domain"/>
    <property type="match status" value="1"/>
</dbReference>
<dbReference type="RefSeq" id="WP_140925768.1">
    <property type="nucleotide sequence ID" value="NZ_QUAU01000001.1"/>
</dbReference>
<dbReference type="SUPFAM" id="SSF48295">
    <property type="entry name" value="TrpR-like"/>
    <property type="match status" value="1"/>
</dbReference>
<comment type="similarity">
    <text evidence="1">Belongs to the IS150/IS1296 orfA family.</text>
</comment>
<dbReference type="InterPro" id="IPR009057">
    <property type="entry name" value="Homeodomain-like_sf"/>
</dbReference>
<dbReference type="InterPro" id="IPR036388">
    <property type="entry name" value="WH-like_DNA-bd_sf"/>
</dbReference>
<dbReference type="InterPro" id="IPR052057">
    <property type="entry name" value="IS150/IS1296_orfA-like"/>
</dbReference>
<sequence>MTKYSTKLKIEITNKILSNKASVNGLSKKYNINRSVIRRWTVLAREQGLMALKVKHKKHNYNIEFKLNVVKYYLTHDLGMNQVASKFNVNPSQVLVWTNTFNKLGAIGLIPRKKGRPMKKNNYKKQDSVNKNTKLPLSEKEKYEEKIAQLEQKVYDLELSNYCLKGLRAVMKDYQTK</sequence>
<evidence type="ECO:0000256" key="1">
    <source>
        <dbReference type="ARBA" id="ARBA00038232"/>
    </source>
</evidence>
<reference evidence="3 4" key="1">
    <citation type="submission" date="2018-08" db="EMBL/GenBank/DDBJ databases">
        <title>Comparative genomics of wild bee and flower associated Lactobacillus reveals potential adaptation to the bee host.</title>
        <authorList>
            <person name="Vuong H.Q."/>
            <person name="Mcfrederick Q.S."/>
        </authorList>
    </citation>
    <scope>NUCLEOTIDE SEQUENCE [LARGE SCALE GENOMIC DNA]</scope>
    <source>
        <strain evidence="3 4">HV_13</strain>
    </source>
</reference>
<comment type="caution">
    <text evidence="3">The sequence shown here is derived from an EMBL/GenBank/DDBJ whole genome shotgun (WGS) entry which is preliminary data.</text>
</comment>
<protein>
    <recommendedName>
        <fullName evidence="2">Insertion element IS150 protein InsJ-like helix-turn-helix domain-containing protein</fullName>
    </recommendedName>
</protein>
<dbReference type="Pfam" id="PF13518">
    <property type="entry name" value="HTH_28"/>
    <property type="match status" value="1"/>
</dbReference>
<dbReference type="Gene3D" id="1.10.10.60">
    <property type="entry name" value="Homeodomain-like"/>
    <property type="match status" value="1"/>
</dbReference>
<accession>A0ABY2YYI9</accession>
<dbReference type="InterPro" id="IPR055247">
    <property type="entry name" value="InsJ-like_HTH"/>
</dbReference>
<proteinExistence type="inferred from homology"/>
<dbReference type="InterPro" id="IPR010921">
    <property type="entry name" value="Trp_repressor/repl_initiator"/>
</dbReference>
<dbReference type="SUPFAM" id="SSF46689">
    <property type="entry name" value="Homeodomain-like"/>
    <property type="match status" value="1"/>
</dbReference>
<evidence type="ECO:0000313" key="3">
    <source>
        <dbReference type="EMBL" id="TPR26373.1"/>
    </source>
</evidence>
<dbReference type="EMBL" id="QUAV01000001">
    <property type="protein sequence ID" value="TPR26373.1"/>
    <property type="molecule type" value="Genomic_DNA"/>
</dbReference>
<evidence type="ECO:0000259" key="2">
    <source>
        <dbReference type="Pfam" id="PF13518"/>
    </source>
</evidence>
<dbReference type="PANTHER" id="PTHR33795">
    <property type="entry name" value="INSERTION ELEMENT IS150 PROTEIN INSJ"/>
    <property type="match status" value="1"/>
</dbReference>
<organism evidence="3 4">
    <name type="scientific">Apilactobacillus micheneri</name>
    <dbReference type="NCBI Taxonomy" id="1899430"/>
    <lineage>
        <taxon>Bacteria</taxon>
        <taxon>Bacillati</taxon>
        <taxon>Bacillota</taxon>
        <taxon>Bacilli</taxon>
        <taxon>Lactobacillales</taxon>
        <taxon>Lactobacillaceae</taxon>
        <taxon>Apilactobacillus</taxon>
    </lineage>
</organism>
<dbReference type="Proteomes" id="UP000777560">
    <property type="component" value="Unassembled WGS sequence"/>
</dbReference>
<keyword evidence="4" id="KW-1185">Reference proteome</keyword>
<name>A0ABY2YYI9_9LACO</name>
<evidence type="ECO:0000313" key="4">
    <source>
        <dbReference type="Proteomes" id="UP000777560"/>
    </source>
</evidence>
<dbReference type="PANTHER" id="PTHR33795:SF1">
    <property type="entry name" value="INSERTION ELEMENT IS150 PROTEIN INSJ"/>
    <property type="match status" value="1"/>
</dbReference>
<gene>
    <name evidence="3" type="ORF">DY114_01375</name>
</gene>